<name>A0A1X9N4U7_9GAMM</name>
<dbReference type="Pfam" id="PF13091">
    <property type="entry name" value="PLDc_2"/>
    <property type="match status" value="2"/>
</dbReference>
<dbReference type="GO" id="GO:0032049">
    <property type="term" value="P:cardiolipin biosynthetic process"/>
    <property type="evidence" value="ECO:0007669"/>
    <property type="project" value="UniProtKB-ARBA"/>
</dbReference>
<proteinExistence type="predicted"/>
<reference evidence="2 3" key="1">
    <citation type="submission" date="2016-11" db="EMBL/GenBank/DDBJ databases">
        <title>Trade-off between light-utilization and light-protection in marine flavobacteria.</title>
        <authorList>
            <person name="Kumagai Y."/>
        </authorList>
    </citation>
    <scope>NUCLEOTIDE SEQUENCE [LARGE SCALE GENOMIC DNA]</scope>
    <source>
        <strain evidence="2 3">NBRC 107125</strain>
    </source>
</reference>
<dbReference type="KEGG" id="osg:BST96_00680"/>
<dbReference type="PROSITE" id="PS50035">
    <property type="entry name" value="PLD"/>
    <property type="match status" value="2"/>
</dbReference>
<gene>
    <name evidence="2" type="ORF">BST96_00680</name>
</gene>
<dbReference type="CDD" id="cd09110">
    <property type="entry name" value="PLDc_CLS_1"/>
    <property type="match status" value="1"/>
</dbReference>
<dbReference type="STRING" id="716816.BST96_00680"/>
<evidence type="ECO:0000313" key="3">
    <source>
        <dbReference type="Proteomes" id="UP000193450"/>
    </source>
</evidence>
<dbReference type="InterPro" id="IPR025202">
    <property type="entry name" value="PLD-like_dom"/>
</dbReference>
<dbReference type="SMART" id="SM00155">
    <property type="entry name" value="PLDc"/>
    <property type="match status" value="2"/>
</dbReference>
<feature type="domain" description="PLD phosphodiesterase" evidence="1">
    <location>
        <begin position="281"/>
        <end position="307"/>
    </location>
</feature>
<dbReference type="EMBL" id="CP019343">
    <property type="protein sequence ID" value="ARN72756.1"/>
    <property type="molecule type" value="Genomic_DNA"/>
</dbReference>
<dbReference type="Proteomes" id="UP000193450">
    <property type="component" value="Chromosome"/>
</dbReference>
<dbReference type="InterPro" id="IPR001736">
    <property type="entry name" value="PLipase_D/transphosphatidylase"/>
</dbReference>
<dbReference type="PANTHER" id="PTHR21248">
    <property type="entry name" value="CARDIOLIPIN SYNTHASE"/>
    <property type="match status" value="1"/>
</dbReference>
<dbReference type="SUPFAM" id="SSF56024">
    <property type="entry name" value="Phospholipase D/nuclease"/>
    <property type="match status" value="2"/>
</dbReference>
<sequence length="366" mass="41792">MGWESESVYSSPEAYYRALLLDINNATQTIELAVYIFTLDTLGQRFFDALVGAAGRGVRVCVQVDGIGSVDDGETLAASFARENIDCRIYHPLPWYLSAYRWSVTPGSFAGKLAHFILSLNRRDHRKFCVIDKQLAWCGSFNLCADHLAKTPPWRDYGVRLTGFAVALLRDNFYAVWERRPSVITPHDFRFLRCNNSRKLRRMRNRLLVQRIRLARERVWIVSAYFSPSGEVIRALKRARQAGMDVRVVVADRSDITVFPSLSATYYADLMTMGVAIYAYQAGILHAKAVLIDDECVMGSSNLNHRSFYHDLELDVLLASPQSVATVTELIEQDMADSVRASLDDLSVMSRRFWFGWLLRALRYWM</sequence>
<dbReference type="AlphaFoldDB" id="A0A1X9N4U7"/>
<keyword evidence="3" id="KW-1185">Reference proteome</keyword>
<dbReference type="GO" id="GO:0016020">
    <property type="term" value="C:membrane"/>
    <property type="evidence" value="ECO:0007669"/>
    <property type="project" value="TreeGrafter"/>
</dbReference>
<protein>
    <recommendedName>
        <fullName evidence="1">PLD phosphodiesterase domain-containing protein</fullName>
    </recommendedName>
</protein>
<dbReference type="RefSeq" id="WP_169713853.1">
    <property type="nucleotide sequence ID" value="NZ_CP019343.1"/>
</dbReference>
<dbReference type="GO" id="GO:0008808">
    <property type="term" value="F:cardiolipin synthase activity"/>
    <property type="evidence" value="ECO:0007669"/>
    <property type="project" value="TreeGrafter"/>
</dbReference>
<accession>A0A1X9N4U7</accession>
<feature type="domain" description="PLD phosphodiesterase" evidence="1">
    <location>
        <begin position="120"/>
        <end position="147"/>
    </location>
</feature>
<evidence type="ECO:0000313" key="2">
    <source>
        <dbReference type="EMBL" id="ARN72756.1"/>
    </source>
</evidence>
<dbReference type="PANTHER" id="PTHR21248:SF22">
    <property type="entry name" value="PHOSPHOLIPASE D"/>
    <property type="match status" value="1"/>
</dbReference>
<dbReference type="Gene3D" id="3.30.870.10">
    <property type="entry name" value="Endonuclease Chain A"/>
    <property type="match status" value="2"/>
</dbReference>
<organism evidence="2 3">
    <name type="scientific">Oceanicoccus sagamiensis</name>
    <dbReference type="NCBI Taxonomy" id="716816"/>
    <lineage>
        <taxon>Bacteria</taxon>
        <taxon>Pseudomonadati</taxon>
        <taxon>Pseudomonadota</taxon>
        <taxon>Gammaproteobacteria</taxon>
        <taxon>Cellvibrionales</taxon>
        <taxon>Spongiibacteraceae</taxon>
        <taxon>Oceanicoccus</taxon>
    </lineage>
</organism>
<evidence type="ECO:0000259" key="1">
    <source>
        <dbReference type="PROSITE" id="PS50035"/>
    </source>
</evidence>